<accession>C1MUR3</accession>
<feature type="region of interest" description="Disordered" evidence="1">
    <location>
        <begin position="449"/>
        <end position="468"/>
    </location>
</feature>
<keyword evidence="2" id="KW-1133">Transmembrane helix</keyword>
<dbReference type="GO" id="GO:0008374">
    <property type="term" value="F:O-acyltransferase activity"/>
    <property type="evidence" value="ECO:0007669"/>
    <property type="project" value="InterPro"/>
</dbReference>
<dbReference type="Proteomes" id="UP000001876">
    <property type="component" value="Unassembled WGS sequence"/>
</dbReference>
<dbReference type="SUPFAM" id="SSF53474">
    <property type="entry name" value="alpha/beta-Hydrolases"/>
    <property type="match status" value="1"/>
</dbReference>
<gene>
    <name evidence="3" type="ORF">MICPUCDRAFT_58904</name>
</gene>
<dbReference type="OrthoDB" id="190846at2759"/>
<dbReference type="OMA" id="FYFLKWV"/>
<dbReference type="GO" id="GO:0006629">
    <property type="term" value="P:lipid metabolic process"/>
    <property type="evidence" value="ECO:0007669"/>
    <property type="project" value="InterPro"/>
</dbReference>
<dbReference type="EMBL" id="GG663740">
    <property type="protein sequence ID" value="EEH56370.1"/>
    <property type="molecule type" value="Genomic_DNA"/>
</dbReference>
<keyword evidence="4" id="KW-1185">Reference proteome</keyword>
<dbReference type="Gene3D" id="3.40.50.1820">
    <property type="entry name" value="alpha/beta hydrolase"/>
    <property type="match status" value="1"/>
</dbReference>
<dbReference type="PANTHER" id="PTHR11440">
    <property type="entry name" value="LECITHIN-CHOLESTEROL ACYLTRANSFERASE-RELATED"/>
    <property type="match status" value="1"/>
</dbReference>
<dbReference type="Pfam" id="PF02450">
    <property type="entry name" value="LCAT"/>
    <property type="match status" value="1"/>
</dbReference>
<evidence type="ECO:0000313" key="4">
    <source>
        <dbReference type="Proteomes" id="UP000001876"/>
    </source>
</evidence>
<dbReference type="AlphaFoldDB" id="C1MUR3"/>
<dbReference type="RefSeq" id="XP_003059238.1">
    <property type="nucleotide sequence ID" value="XM_003059192.1"/>
</dbReference>
<keyword evidence="3" id="KW-0012">Acyltransferase</keyword>
<reference evidence="3 4" key="1">
    <citation type="journal article" date="2009" name="Science">
        <title>Green evolution and dynamic adaptations revealed by genomes of the marine picoeukaryotes Micromonas.</title>
        <authorList>
            <person name="Worden A.Z."/>
            <person name="Lee J.H."/>
            <person name="Mock T."/>
            <person name="Rouze P."/>
            <person name="Simmons M.P."/>
            <person name="Aerts A.L."/>
            <person name="Allen A.E."/>
            <person name="Cuvelier M.L."/>
            <person name="Derelle E."/>
            <person name="Everett M.V."/>
            <person name="Foulon E."/>
            <person name="Grimwood J."/>
            <person name="Gundlach H."/>
            <person name="Henrissat B."/>
            <person name="Napoli C."/>
            <person name="McDonald S.M."/>
            <person name="Parker M.S."/>
            <person name="Rombauts S."/>
            <person name="Salamov A."/>
            <person name="Von Dassow P."/>
            <person name="Badger J.H."/>
            <person name="Coutinho P.M."/>
            <person name="Demir E."/>
            <person name="Dubchak I."/>
            <person name="Gentemann C."/>
            <person name="Eikrem W."/>
            <person name="Gready J.E."/>
            <person name="John U."/>
            <person name="Lanier W."/>
            <person name="Lindquist E.A."/>
            <person name="Lucas S."/>
            <person name="Mayer K.F."/>
            <person name="Moreau H."/>
            <person name="Not F."/>
            <person name="Otillar R."/>
            <person name="Panaud O."/>
            <person name="Pangilinan J."/>
            <person name="Paulsen I."/>
            <person name="Piegu B."/>
            <person name="Poliakov A."/>
            <person name="Robbens S."/>
            <person name="Schmutz J."/>
            <person name="Toulza E."/>
            <person name="Wyss T."/>
            <person name="Zelensky A."/>
            <person name="Zhou K."/>
            <person name="Armbrust E.V."/>
            <person name="Bhattacharya D."/>
            <person name="Goodenough U.W."/>
            <person name="Van de Peer Y."/>
            <person name="Grigoriev I.V."/>
        </authorList>
    </citation>
    <scope>NUCLEOTIDE SEQUENCE [LARGE SCALE GENOMIC DNA]</scope>
    <source>
        <strain evidence="3 4">CCMP1545</strain>
    </source>
</reference>
<feature type="region of interest" description="Disordered" evidence="1">
    <location>
        <begin position="1"/>
        <end position="53"/>
    </location>
</feature>
<sequence>MPRASATAADDAPKPTRRRGNPAVASDDDALETKSRAGARSPSPSKARRGGARGVKSPVKYVSVRSMKKRFIFLRILLSRVAFFLAGMCFLFYVRPYYAHYIYPESMQSRVERSIPTWLNSTLHSLNELPALNTSALSSVPLPGQLAYARGRRPKHPVVIVPGFVSSGLELWEGLRCGKHFFRQRMWGTPAMARAYFTDRACWMQHMRLDPTTGIDPPGIKLRAVTGLEAVDWFVPGYFVWGKIIENLGAVGYDVNTLHAAPYDWRLSPHALQERDGYFTRLKASIETMVSLHGVPVAVLAHSYGDQLTRYFLRWVETPTNKGGGGGGNKWTDKHVAVYVNIAGPMLGIPKAVPSLLSGEMRDTALLGQLEGLLGLTAGSFVSGTFGSAAQTFRTWGSMWSMLPRGGSRIWGGTDADGSPDTIVRGDDDDGDAKVGALRHFLSVRTKKDADGAGADAGNETDEDASPPYNLTIASALRLLFERHGEDHPRNAKDYRRVLLGDRGRRGGGGVDPVTFGDPLVDALPNAKKLRILCLYGVGKPTERAYHYVHRPNNTDRPFALDVSVHGNGVDRGVILTDGDGSIPLVSLGYMCARGWRRDDALNPARIPITIREYEHKSGWGIQEGRYSGDHVNIMGNVEMIEDVLEAVTGHAGEIRERTTSRVRELSEEVHRRLRRRSRWGEGEL</sequence>
<proteinExistence type="predicted"/>
<dbReference type="InterPro" id="IPR029058">
    <property type="entry name" value="AB_hydrolase_fold"/>
</dbReference>
<evidence type="ECO:0000256" key="1">
    <source>
        <dbReference type="SAM" id="MobiDB-lite"/>
    </source>
</evidence>
<dbReference type="KEGG" id="mpp:MICPUCDRAFT_58904"/>
<protein>
    <submittedName>
        <fullName evidence="3">Lecithin:cholesterol acyltransferase</fullName>
    </submittedName>
</protein>
<name>C1MUR3_MICPC</name>
<evidence type="ECO:0000313" key="3">
    <source>
        <dbReference type="EMBL" id="EEH56370.1"/>
    </source>
</evidence>
<keyword evidence="2" id="KW-0472">Membrane</keyword>
<keyword evidence="3" id="KW-0808">Transferase</keyword>
<organism evidence="4">
    <name type="scientific">Micromonas pusilla (strain CCMP1545)</name>
    <name type="common">Picoplanktonic green alga</name>
    <dbReference type="NCBI Taxonomy" id="564608"/>
    <lineage>
        <taxon>Eukaryota</taxon>
        <taxon>Viridiplantae</taxon>
        <taxon>Chlorophyta</taxon>
        <taxon>Mamiellophyceae</taxon>
        <taxon>Mamiellales</taxon>
        <taxon>Mamiellaceae</taxon>
        <taxon>Micromonas</taxon>
    </lineage>
</organism>
<dbReference type="eggNOG" id="KOG2369">
    <property type="taxonomic scope" value="Eukaryota"/>
</dbReference>
<feature type="transmembrane region" description="Helical" evidence="2">
    <location>
        <begin position="72"/>
        <end position="94"/>
    </location>
</feature>
<keyword evidence="2" id="KW-0812">Transmembrane</keyword>
<dbReference type="InterPro" id="IPR003386">
    <property type="entry name" value="LACT/PDAT_acylTrfase"/>
</dbReference>
<dbReference type="STRING" id="564608.C1MUR3"/>
<dbReference type="GeneID" id="9684984"/>
<evidence type="ECO:0000256" key="2">
    <source>
        <dbReference type="SAM" id="Phobius"/>
    </source>
</evidence>